<dbReference type="InterPro" id="IPR023346">
    <property type="entry name" value="Lysozyme-like_dom_sf"/>
</dbReference>
<feature type="domain" description="Solute-binding protein family 3/N-terminal" evidence="5">
    <location>
        <begin position="60"/>
        <end position="294"/>
    </location>
</feature>
<comment type="caution">
    <text evidence="6">The sequence shown here is derived from an EMBL/GenBank/DDBJ whole genome shotgun (WGS) entry which is preliminary data.</text>
</comment>
<keyword evidence="4" id="KW-0998">Cell outer membrane</keyword>
<reference evidence="6 7" key="1">
    <citation type="submission" date="2023-09" db="EMBL/GenBank/DDBJ databases">
        <title>Novel taxa isolated from Blanes Bay.</title>
        <authorList>
            <person name="Rey-Velasco X."/>
            <person name="Lucena T."/>
        </authorList>
    </citation>
    <scope>NUCLEOTIDE SEQUENCE [LARGE SCALE GENOMIC DNA]</scope>
    <source>
        <strain evidence="6 7">S334</strain>
    </source>
</reference>
<evidence type="ECO:0000313" key="6">
    <source>
        <dbReference type="EMBL" id="MDT7830451.1"/>
    </source>
</evidence>
<dbReference type="RefSeq" id="WP_314016721.1">
    <property type="nucleotide sequence ID" value="NZ_JAVTTP010000001.1"/>
</dbReference>
<comment type="subcellular location">
    <subcellularLocation>
        <location evidence="1">Cell outer membrane</location>
        <topology evidence="1">Peripheral membrane protein</topology>
    </subcellularLocation>
</comment>
<evidence type="ECO:0000256" key="3">
    <source>
        <dbReference type="ARBA" id="ARBA00022729"/>
    </source>
</evidence>
<gene>
    <name evidence="6" type="ORF">RQM65_17415</name>
</gene>
<evidence type="ECO:0000256" key="2">
    <source>
        <dbReference type="ARBA" id="ARBA00007734"/>
    </source>
</evidence>
<dbReference type="Gene3D" id="3.40.190.10">
    <property type="entry name" value="Periplasmic binding protein-like II"/>
    <property type="match status" value="2"/>
</dbReference>
<dbReference type="Pfam" id="PF00497">
    <property type="entry name" value="SBP_bac_3"/>
    <property type="match status" value="1"/>
</dbReference>
<evidence type="ECO:0000313" key="7">
    <source>
        <dbReference type="Proteomes" id="UP001250656"/>
    </source>
</evidence>
<dbReference type="CDD" id="cd13403">
    <property type="entry name" value="MLTF-like"/>
    <property type="match status" value="1"/>
</dbReference>
<dbReference type="CDD" id="cd01009">
    <property type="entry name" value="PBP2_YfhD_N"/>
    <property type="match status" value="1"/>
</dbReference>
<evidence type="ECO:0000256" key="4">
    <source>
        <dbReference type="ARBA" id="ARBA00023237"/>
    </source>
</evidence>
<dbReference type="SUPFAM" id="SSF53955">
    <property type="entry name" value="Lysozyme-like"/>
    <property type="match status" value="1"/>
</dbReference>
<dbReference type="Pfam" id="PF01464">
    <property type="entry name" value="SLT"/>
    <property type="match status" value="1"/>
</dbReference>
<name>A0ABU3L9P1_9FLAO</name>
<dbReference type="Proteomes" id="UP001250656">
    <property type="component" value="Unassembled WGS sequence"/>
</dbReference>
<dbReference type="InterPro" id="IPR000189">
    <property type="entry name" value="Transglyc_AS"/>
</dbReference>
<organism evidence="6 7">
    <name type="scientific">Pricia mediterranea</name>
    <dbReference type="NCBI Taxonomy" id="3076079"/>
    <lineage>
        <taxon>Bacteria</taxon>
        <taxon>Pseudomonadati</taxon>
        <taxon>Bacteroidota</taxon>
        <taxon>Flavobacteriia</taxon>
        <taxon>Flavobacteriales</taxon>
        <taxon>Flavobacteriaceae</taxon>
        <taxon>Pricia</taxon>
    </lineage>
</organism>
<accession>A0ABU3L9P1</accession>
<proteinExistence type="inferred from homology"/>
<dbReference type="PROSITE" id="PS00922">
    <property type="entry name" value="TRANSGLYCOSYLASE"/>
    <property type="match status" value="1"/>
</dbReference>
<dbReference type="SMART" id="SM00062">
    <property type="entry name" value="PBPb"/>
    <property type="match status" value="1"/>
</dbReference>
<keyword evidence="4" id="KW-0472">Membrane</keyword>
<keyword evidence="7" id="KW-1185">Reference proteome</keyword>
<dbReference type="PROSITE" id="PS51257">
    <property type="entry name" value="PROKAR_LIPOPROTEIN"/>
    <property type="match status" value="1"/>
</dbReference>
<comment type="similarity">
    <text evidence="2">Belongs to the transglycosylase Slt family.</text>
</comment>
<sequence length="487" mass="56142">METLKSFPLTSYTSYVVGLTLLLLTGCGQESEQQAAGAEVTGPSIERDLADIKKEGTLRALTVYSGTTYFLYRGLPMGYEFEMLERFADYLDVELELVVAKDVNKLIAMLNRGEGDILAHGMAITSNRKQKISFTDYLYLTKQVLIQKKPDNWRSIRWNVLEDSLIQNAIGLLGDTVSVRKNSSYRERIANLSEELGDTIHVKELSGEMATDEIIKKVVEGEIEYTIADDNIAGIMASYYPILDIDVPVSFSQRIAWGTRKNSPDLLQATNAWIKNFKKEVDYNVIFNKYFKNTKDFRRRVKSEFYSLNTQEISPYDELIKAHSAPLGWDWRLVASLIYQESRFDPKNSSWASAEGLMQLMPATAKELGVTNRMDPEENIRGGIRHLKELNEKFENVQDSIQRIKLTMASYNCGYYHVRDAQKLAEKRNLNPLVWDDHVENIILKLSSPEYYNDPVVKYGYVRGIEPYNYVKQIFERYRHYTQFIER</sequence>
<keyword evidence="3" id="KW-0732">Signal</keyword>
<dbReference type="SUPFAM" id="SSF53850">
    <property type="entry name" value="Periplasmic binding protein-like II"/>
    <property type="match status" value="1"/>
</dbReference>
<dbReference type="PANTHER" id="PTHR35936">
    <property type="entry name" value="MEMBRANE-BOUND LYTIC MUREIN TRANSGLYCOSYLASE F"/>
    <property type="match status" value="1"/>
</dbReference>
<evidence type="ECO:0000256" key="1">
    <source>
        <dbReference type="ARBA" id="ARBA00004339"/>
    </source>
</evidence>
<dbReference type="InterPro" id="IPR001638">
    <property type="entry name" value="Solute-binding_3/MltF_N"/>
</dbReference>
<dbReference type="InterPro" id="IPR008258">
    <property type="entry name" value="Transglycosylase_SLT_dom_1"/>
</dbReference>
<evidence type="ECO:0000259" key="5">
    <source>
        <dbReference type="SMART" id="SM00062"/>
    </source>
</evidence>
<dbReference type="EMBL" id="JAVTTP010000001">
    <property type="protein sequence ID" value="MDT7830451.1"/>
    <property type="molecule type" value="Genomic_DNA"/>
</dbReference>
<dbReference type="Gene3D" id="1.10.530.10">
    <property type="match status" value="1"/>
</dbReference>
<protein>
    <submittedName>
        <fullName evidence="6">Transporter substrate-binding domain-containing protein</fullName>
    </submittedName>
</protein>